<organism evidence="8 9">
    <name type="scientific">Bacteroides uniformis</name>
    <dbReference type="NCBI Taxonomy" id="820"/>
    <lineage>
        <taxon>Bacteria</taxon>
        <taxon>Pseudomonadati</taxon>
        <taxon>Bacteroidota</taxon>
        <taxon>Bacteroidia</taxon>
        <taxon>Bacteroidales</taxon>
        <taxon>Bacteroidaceae</taxon>
        <taxon>Bacteroides</taxon>
    </lineage>
</organism>
<evidence type="ECO:0000313" key="7">
    <source>
        <dbReference type="EMBL" id="KAB4185466.1"/>
    </source>
</evidence>
<dbReference type="EMBL" id="QSEE01000002">
    <property type="protein sequence ID" value="RGZ50818.1"/>
    <property type="molecule type" value="Genomic_DNA"/>
</dbReference>
<evidence type="ECO:0000313" key="8">
    <source>
        <dbReference type="EMBL" id="RGZ50818.1"/>
    </source>
</evidence>
<feature type="site" description="Increases basicity of active site His" evidence="2">
    <location>
        <position position="139"/>
    </location>
</feature>
<feature type="domain" description="PglD N-terminal" evidence="4">
    <location>
        <begin position="4"/>
        <end position="73"/>
    </location>
</feature>
<reference evidence="8 9" key="1">
    <citation type="submission" date="2018-08" db="EMBL/GenBank/DDBJ databases">
        <title>A genome reference for cultivated species of the human gut microbiota.</title>
        <authorList>
            <person name="Zou Y."/>
            <person name="Xue W."/>
            <person name="Luo G."/>
        </authorList>
    </citation>
    <scope>NUCLEOTIDE SEQUENCE [LARGE SCALE GENOMIC DNA]</scope>
    <source>
        <strain evidence="8 9">AM50-4</strain>
    </source>
</reference>
<dbReference type="PANTHER" id="PTHR43300:SF7">
    <property type="entry name" value="UDP-N-ACETYLBACILLOSAMINE N-ACETYLTRANSFERASE"/>
    <property type="match status" value="1"/>
</dbReference>
<feature type="binding site" evidence="3">
    <location>
        <position position="72"/>
    </location>
    <ligand>
        <name>substrate</name>
    </ligand>
</feature>
<sequence>MKYLIIVGAGGMGRTMFDMARESCGYETEFVIKGFIDDNITALNDFMNYPPIIDTITDYIPCKEDVFICSIGGEFRKWGMSKIINRGGEFISLIHKTARIGSNVIMGKGNMVGAFTTIAADARIGDYNFIQSYTIIGHDVVIGDWNRIDSQVMCVGGITIGNHNMIHTSAVLNHNVIVGNDAHIGACSFVTRNVDTGTTVFGNPARRLM</sequence>
<evidence type="ECO:0000313" key="5">
    <source>
        <dbReference type="EMBL" id="KAB4109128.1"/>
    </source>
</evidence>
<dbReference type="PANTHER" id="PTHR43300">
    <property type="entry name" value="ACETYLTRANSFERASE"/>
    <property type="match status" value="1"/>
</dbReference>
<name>A0A413NQI2_BACUN</name>
<dbReference type="Proteomes" id="UP000283684">
    <property type="component" value="Unassembled WGS sequence"/>
</dbReference>
<accession>A0A413NQI2</accession>
<evidence type="ECO:0000313" key="12">
    <source>
        <dbReference type="Proteomes" id="UP000442334"/>
    </source>
</evidence>
<dbReference type="EMBL" id="WCUQ01000005">
    <property type="protein sequence ID" value="KAB4124923.1"/>
    <property type="molecule type" value="Genomic_DNA"/>
</dbReference>
<evidence type="ECO:0000256" key="1">
    <source>
        <dbReference type="ARBA" id="ARBA00007274"/>
    </source>
</evidence>
<dbReference type="Pfam" id="PF17836">
    <property type="entry name" value="PglD_N"/>
    <property type="match status" value="1"/>
</dbReference>
<proteinExistence type="inferred from homology"/>
<dbReference type="Pfam" id="PF00132">
    <property type="entry name" value="Hexapep"/>
    <property type="match status" value="2"/>
</dbReference>
<dbReference type="Gene3D" id="2.160.10.10">
    <property type="entry name" value="Hexapeptide repeat proteins"/>
    <property type="match status" value="1"/>
</dbReference>
<dbReference type="AlphaFoldDB" id="A0A413NQI2"/>
<evidence type="ECO:0000256" key="2">
    <source>
        <dbReference type="PIRSR" id="PIRSR620019-1"/>
    </source>
</evidence>
<dbReference type="InterPro" id="IPR001451">
    <property type="entry name" value="Hexapep"/>
</dbReference>
<dbReference type="Proteomes" id="UP000442334">
    <property type="component" value="Unassembled WGS sequence"/>
</dbReference>
<evidence type="ECO:0000259" key="4">
    <source>
        <dbReference type="Pfam" id="PF17836"/>
    </source>
</evidence>
<dbReference type="Proteomes" id="UP000441711">
    <property type="component" value="Unassembled WGS sequence"/>
</dbReference>
<evidence type="ECO:0000256" key="3">
    <source>
        <dbReference type="PIRSR" id="PIRSR620019-2"/>
    </source>
</evidence>
<dbReference type="EMBL" id="WCUP01000007">
    <property type="protein sequence ID" value="KAB4109128.1"/>
    <property type="molecule type" value="Genomic_DNA"/>
</dbReference>
<dbReference type="InterPro" id="IPR011004">
    <property type="entry name" value="Trimer_LpxA-like_sf"/>
</dbReference>
<dbReference type="GO" id="GO:0016740">
    <property type="term" value="F:transferase activity"/>
    <property type="evidence" value="ECO:0007669"/>
    <property type="project" value="UniProtKB-KW"/>
</dbReference>
<comment type="caution">
    <text evidence="8">The sequence shown here is derived from an EMBL/GenBank/DDBJ whole genome shotgun (WGS) entry which is preliminary data.</text>
</comment>
<dbReference type="EMBL" id="WCUA01000009">
    <property type="protein sequence ID" value="KAB4185466.1"/>
    <property type="molecule type" value="Genomic_DNA"/>
</dbReference>
<evidence type="ECO:0000313" key="10">
    <source>
        <dbReference type="Proteomes" id="UP000438773"/>
    </source>
</evidence>
<dbReference type="InterPro" id="IPR050179">
    <property type="entry name" value="Trans_hexapeptide_repeat"/>
</dbReference>
<protein>
    <submittedName>
        <fullName evidence="5 8">Acetyltransferase</fullName>
    </submittedName>
</protein>
<reference evidence="10 11" key="2">
    <citation type="journal article" date="2019" name="Nat. Med.">
        <title>A library of human gut bacterial isolates paired with longitudinal multiomics data enables mechanistic microbiome research.</title>
        <authorList>
            <person name="Poyet M."/>
            <person name="Groussin M."/>
            <person name="Gibbons S.M."/>
            <person name="Avila-Pacheco J."/>
            <person name="Jiang X."/>
            <person name="Kearney S.M."/>
            <person name="Perrotta A.R."/>
            <person name="Berdy B."/>
            <person name="Zhao S."/>
            <person name="Lieberman T.D."/>
            <person name="Swanson P.K."/>
            <person name="Smith M."/>
            <person name="Roesemann S."/>
            <person name="Alexander J.E."/>
            <person name="Rich S.A."/>
            <person name="Livny J."/>
            <person name="Vlamakis H."/>
            <person name="Clish C."/>
            <person name="Bullock K."/>
            <person name="Deik A."/>
            <person name="Scott J."/>
            <person name="Pierce K.A."/>
            <person name="Xavier R.J."/>
            <person name="Alm E.J."/>
        </authorList>
    </citation>
    <scope>NUCLEOTIDE SEQUENCE [LARGE SCALE GENOMIC DNA]</scope>
    <source>
        <strain evidence="7 12">BIOML-A21</strain>
        <strain evidence="5 11">BIOML-A36</strain>
        <strain evidence="6 10">BIOML-A37</strain>
    </source>
</reference>
<dbReference type="Gene3D" id="3.40.50.20">
    <property type="match status" value="1"/>
</dbReference>
<dbReference type="Proteomes" id="UP000438773">
    <property type="component" value="Unassembled WGS sequence"/>
</dbReference>
<feature type="active site" description="Proton acceptor" evidence="2">
    <location>
        <position position="138"/>
    </location>
</feature>
<dbReference type="InterPro" id="IPR041561">
    <property type="entry name" value="PglD_N"/>
</dbReference>
<dbReference type="SUPFAM" id="SSF51161">
    <property type="entry name" value="Trimeric LpxA-like enzymes"/>
    <property type="match status" value="1"/>
</dbReference>
<comment type="similarity">
    <text evidence="1">Belongs to the transferase hexapeptide repeat family.</text>
</comment>
<evidence type="ECO:0000313" key="6">
    <source>
        <dbReference type="EMBL" id="KAB4124923.1"/>
    </source>
</evidence>
<dbReference type="InterPro" id="IPR020019">
    <property type="entry name" value="AcTrfase_PglD-like"/>
</dbReference>
<dbReference type="RefSeq" id="WP_117958640.1">
    <property type="nucleotide sequence ID" value="NZ_CAXSUA010000006.1"/>
</dbReference>
<evidence type="ECO:0000313" key="9">
    <source>
        <dbReference type="Proteomes" id="UP000283684"/>
    </source>
</evidence>
<keyword evidence="8" id="KW-0808">Transferase</keyword>
<evidence type="ECO:0000313" key="11">
    <source>
        <dbReference type="Proteomes" id="UP000441711"/>
    </source>
</evidence>
<dbReference type="CDD" id="cd03360">
    <property type="entry name" value="LbH_AT_putative"/>
    <property type="match status" value="1"/>
</dbReference>
<gene>
    <name evidence="8" type="ORF">DW988_02940</name>
    <name evidence="7" type="ORF">GAQ34_10470</name>
    <name evidence="5" type="ORF">GAQ70_11325</name>
    <name evidence="6" type="ORF">GAQ75_10085</name>
</gene>